<evidence type="ECO:0000256" key="6">
    <source>
        <dbReference type="ARBA" id="ARBA00022723"/>
    </source>
</evidence>
<feature type="binding site" evidence="13">
    <location>
        <position position="172"/>
    </location>
    <ligand>
        <name>[4Fe-4S] cluster</name>
        <dbReference type="ChEBI" id="CHEBI:49883"/>
        <label>2</label>
    </ligand>
</feature>
<dbReference type="InterPro" id="IPR015246">
    <property type="entry name" value="Formate_DH_TM"/>
</dbReference>
<dbReference type="NCBIfam" id="TIGR01582">
    <property type="entry name" value="FDH-beta"/>
    <property type="match status" value="1"/>
</dbReference>
<dbReference type="GeneID" id="77258420"/>
<dbReference type="GO" id="GO:0051539">
    <property type="term" value="F:4 iron, 4 sulfur cluster binding"/>
    <property type="evidence" value="ECO:0007669"/>
    <property type="project" value="UniProtKB-UniRule"/>
</dbReference>
<keyword evidence="11 12" id="KW-0472">Membrane</keyword>
<comment type="function">
    <text evidence="12">The beta chain is an electron transfer unit containing 4 cysteine clusters involved in the formation of iron-sulfur centers.</text>
</comment>
<reference evidence="17" key="1">
    <citation type="submission" date="2014-03" db="EMBL/GenBank/DDBJ databases">
        <title>Complete genome of Pseudomonas balearica DSM 6083T, a sewage water isolate from an enrichment with 2-methylnaphthalene.</title>
        <authorList>
            <person name="Salva-Serra F."/>
            <person name="Jaen-Luchoro D."/>
            <person name="Busquets A."/>
            <person name="Pena A."/>
            <person name="Gomila M."/>
            <person name="Bosch R."/>
            <person name="Nogales B."/>
            <person name="Garcia-Valdes E."/>
            <person name="Lalucat J."/>
            <person name="Bennasar A."/>
        </authorList>
    </citation>
    <scope>NUCLEOTIDE SEQUENCE [LARGE SCALE GENOMIC DNA]</scope>
    <source>
        <strain evidence="17">DSM 6083</strain>
    </source>
</reference>
<evidence type="ECO:0000256" key="5">
    <source>
        <dbReference type="ARBA" id="ARBA00022692"/>
    </source>
</evidence>
<keyword evidence="9 12" id="KW-0408">Iron</keyword>
<feature type="domain" description="4Fe-4S ferredoxin-type" evidence="14">
    <location>
        <begin position="88"/>
        <end position="120"/>
    </location>
</feature>
<feature type="binding site" evidence="13">
    <location>
        <position position="160"/>
    </location>
    <ligand>
        <name>[4Fe-4S] cluster</name>
        <dbReference type="ChEBI" id="CHEBI:49883"/>
        <label>2</label>
    </ligand>
</feature>
<comment type="cofactor">
    <cofactor evidence="12 13">
        <name>[4Fe-4S] cluster</name>
        <dbReference type="ChEBI" id="CHEBI:49883"/>
    </cofactor>
    <text evidence="12 13">Binds 4 [4Fe-4S] clusters per subunit.</text>
</comment>
<feature type="binding site" evidence="13">
    <location>
        <position position="97"/>
    </location>
    <ligand>
        <name>[4Fe-4S] cluster</name>
        <dbReference type="ChEBI" id="CHEBI:49883"/>
        <label>3</label>
    </ligand>
</feature>
<feature type="binding site" evidence="13">
    <location>
        <position position="34"/>
    </location>
    <ligand>
        <name>[4Fe-4S] cluster</name>
        <dbReference type="ChEBI" id="CHEBI:49883"/>
        <label>1</label>
    </ligand>
</feature>
<dbReference type="InterPro" id="IPR014603">
    <property type="entry name" value="Formate_DH_Fe-S_su"/>
</dbReference>
<evidence type="ECO:0000256" key="11">
    <source>
        <dbReference type="ARBA" id="ARBA00023136"/>
    </source>
</evidence>
<dbReference type="InterPro" id="IPR017896">
    <property type="entry name" value="4Fe4S_Fe-S-bd"/>
</dbReference>
<name>A0A8D3XXN2_9GAMM</name>
<comment type="subcellular location">
    <subcellularLocation>
        <location evidence="1">Cell membrane</location>
    </subcellularLocation>
</comment>
<dbReference type="PIRSF" id="PIRSF036298">
    <property type="entry name" value="FDH_4Fe4S"/>
    <property type="match status" value="1"/>
</dbReference>
<keyword evidence="6 12" id="KW-0479">Metal-binding</keyword>
<feature type="binding site" evidence="13">
    <location>
        <position position="157"/>
    </location>
    <ligand>
        <name>[4Fe-4S] cluster</name>
        <dbReference type="ChEBI" id="CHEBI:49883"/>
        <label>2</label>
    </ligand>
</feature>
<evidence type="ECO:0000256" key="7">
    <source>
        <dbReference type="ARBA" id="ARBA00022737"/>
    </source>
</evidence>
<dbReference type="CDD" id="cd10558">
    <property type="entry name" value="FDH-N"/>
    <property type="match status" value="1"/>
</dbReference>
<feature type="domain" description="4Fe-4S ferredoxin-type" evidence="14">
    <location>
        <begin position="25"/>
        <end position="53"/>
    </location>
</feature>
<dbReference type="Gene3D" id="1.20.5.480">
    <property type="entry name" value="Single helix bin"/>
    <property type="match status" value="1"/>
</dbReference>
<dbReference type="PROSITE" id="PS51379">
    <property type="entry name" value="4FE4S_FER_2"/>
    <property type="match status" value="3"/>
</dbReference>
<keyword evidence="10 12" id="KW-0411">Iron-sulfur</keyword>
<evidence type="ECO:0000256" key="9">
    <source>
        <dbReference type="ARBA" id="ARBA00023004"/>
    </source>
</evidence>
<feature type="binding site" evidence="13">
    <location>
        <position position="140"/>
    </location>
    <ligand>
        <name>[4Fe-4S] cluster</name>
        <dbReference type="ChEBI" id="CHEBI:49883"/>
        <label>3</label>
    </ligand>
</feature>
<evidence type="ECO:0000313" key="18">
    <source>
        <dbReference type="Proteomes" id="UP000182276"/>
    </source>
</evidence>
<feature type="binding site" evidence="13">
    <location>
        <position position="176"/>
    </location>
    <ligand>
        <name>[4Fe-4S] cluster</name>
        <dbReference type="ChEBI" id="CHEBI:49883"/>
        <label>1</label>
    </ligand>
</feature>
<dbReference type="KEGG" id="pbm:CL52_00555"/>
<dbReference type="InterPro" id="IPR006470">
    <property type="entry name" value="Formate_DH_bsu_Proteobacteria"/>
</dbReference>
<feature type="binding site" evidence="13">
    <location>
        <position position="37"/>
    </location>
    <ligand>
        <name>[4Fe-4S] cluster</name>
        <dbReference type="ChEBI" id="CHEBI:49883"/>
        <label>1</label>
    </ligand>
</feature>
<dbReference type="Proteomes" id="UP000031271">
    <property type="component" value="Chromosome"/>
</dbReference>
<reference evidence="15 17" key="3">
    <citation type="journal article" name="Genome Announc.">
        <title>Complete Genome Sequence of Pseudomonas balearica DSM 6083T.</title>
        <authorList>
            <person name="Bennasar-Figueras A."/>
            <person name="Salva-Serra F."/>
            <person name="Jaen-Luchoro D."/>
            <person name="Segui C."/>
            <person name="Aliaga F."/>
            <person name="Busquets A."/>
            <person name="Gomila M."/>
            <person name="Moore E.R."/>
            <person name="Lalucat J."/>
        </authorList>
    </citation>
    <scope>NUCLEOTIDE SEQUENCE [LARGE SCALE GENOMIC DNA]</scope>
    <source>
        <strain evidence="17">DSM 6083</strain>
        <strain evidence="15">DSM6083</strain>
    </source>
</reference>
<proteinExistence type="predicted"/>
<dbReference type="RefSeq" id="WP_043222834.1">
    <property type="nucleotide sequence ID" value="NZ_CP007511.1"/>
</dbReference>
<dbReference type="PANTHER" id="PTHR43545">
    <property type="entry name" value="FORMATE DEHYDROGENASE, NITRATE-INDUCIBLE, IRON-SULFUR SUBUNIT"/>
    <property type="match status" value="1"/>
</dbReference>
<evidence type="ECO:0000259" key="14">
    <source>
        <dbReference type="PROSITE" id="PS51379"/>
    </source>
</evidence>
<dbReference type="Pfam" id="PF12797">
    <property type="entry name" value="Fer4_2"/>
    <property type="match status" value="1"/>
</dbReference>
<evidence type="ECO:0000256" key="1">
    <source>
        <dbReference type="ARBA" id="ARBA00004236"/>
    </source>
</evidence>
<evidence type="ECO:0000256" key="13">
    <source>
        <dbReference type="PIRSR" id="PIRSR036298-50"/>
    </source>
</evidence>
<keyword evidence="7" id="KW-0677">Repeat</keyword>
<dbReference type="EMBL" id="CP007511">
    <property type="protein sequence ID" value="AJE13608.1"/>
    <property type="molecule type" value="Genomic_DNA"/>
</dbReference>
<dbReference type="EMBL" id="FNHO01000001">
    <property type="protein sequence ID" value="SDL92401.1"/>
    <property type="molecule type" value="Genomic_DNA"/>
</dbReference>
<reference evidence="16 18" key="2">
    <citation type="submission" date="2016-10" db="EMBL/GenBank/DDBJ databases">
        <authorList>
            <person name="Varghese N."/>
            <person name="Submissions S."/>
        </authorList>
    </citation>
    <scope>NUCLEOTIDE SEQUENCE [LARGE SCALE GENOMIC DNA]</scope>
    <source>
        <strain evidence="16 18">DSM 6083</strain>
    </source>
</reference>
<evidence type="ECO:0000256" key="12">
    <source>
        <dbReference type="PIRNR" id="PIRNR036298"/>
    </source>
</evidence>
<keyword evidence="5" id="KW-0812">Transmembrane</keyword>
<dbReference type="PANTHER" id="PTHR43545:SF6">
    <property type="entry name" value="FORMATE DEHYDROGENASE, NITRATE-INDUCIBLE, IRON-SULFUR SUBUNIT"/>
    <property type="match status" value="1"/>
</dbReference>
<keyword evidence="18" id="KW-1185">Reference proteome</keyword>
<evidence type="ECO:0000256" key="4">
    <source>
        <dbReference type="ARBA" id="ARBA00022485"/>
    </source>
</evidence>
<feature type="binding site" evidence="13">
    <location>
        <position position="109"/>
    </location>
    <ligand>
        <name>[4Fe-4S] cluster</name>
        <dbReference type="ChEBI" id="CHEBI:49883"/>
        <label>4</label>
    </ligand>
</feature>
<dbReference type="Proteomes" id="UP000182276">
    <property type="component" value="Unassembled WGS sequence"/>
</dbReference>
<feature type="domain" description="4Fe-4S ferredoxin-type" evidence="14">
    <location>
        <begin position="121"/>
        <end position="150"/>
    </location>
</feature>
<evidence type="ECO:0000256" key="3">
    <source>
        <dbReference type="ARBA" id="ARBA00022475"/>
    </source>
</evidence>
<keyword evidence="3 12" id="KW-1003">Cell membrane</keyword>
<organism evidence="15 17">
    <name type="scientific">Stutzerimonas balearica DSM 6083</name>
    <dbReference type="NCBI Taxonomy" id="1123016"/>
    <lineage>
        <taxon>Bacteria</taxon>
        <taxon>Pseudomonadati</taxon>
        <taxon>Pseudomonadota</taxon>
        <taxon>Gammaproteobacteria</taxon>
        <taxon>Pseudomonadales</taxon>
        <taxon>Pseudomonadaceae</taxon>
        <taxon>Stutzerimonas</taxon>
    </lineage>
</organism>
<accession>A0A8D3XXN2</accession>
<dbReference type="AlphaFoldDB" id="A0A8D3XXN2"/>
<dbReference type="InterPro" id="IPR017900">
    <property type="entry name" value="4Fe4S_Fe_S_CS"/>
</dbReference>
<evidence type="ECO:0000313" key="15">
    <source>
        <dbReference type="EMBL" id="AJE13608.1"/>
    </source>
</evidence>
<dbReference type="Pfam" id="PF13247">
    <property type="entry name" value="Fer4_11"/>
    <property type="match status" value="1"/>
</dbReference>
<dbReference type="InterPro" id="IPR051555">
    <property type="entry name" value="FDH_Electron_Transfer_Unit"/>
</dbReference>
<dbReference type="Gene3D" id="3.30.70.20">
    <property type="match status" value="2"/>
</dbReference>
<dbReference type="GO" id="GO:0046872">
    <property type="term" value="F:metal ion binding"/>
    <property type="evidence" value="ECO:0007669"/>
    <property type="project" value="UniProtKB-UniRule"/>
</dbReference>
<keyword evidence="2 12" id="KW-0813">Transport</keyword>
<keyword evidence="8 12" id="KW-0249">Electron transport</keyword>
<feature type="binding site" evidence="13">
    <location>
        <position position="136"/>
    </location>
    <ligand>
        <name>[4Fe-4S] cluster</name>
        <dbReference type="ChEBI" id="CHEBI:49883"/>
        <label>4</label>
    </ligand>
</feature>
<gene>
    <name evidence="15" type="ORF">CL52_00555</name>
    <name evidence="16" type="ORF">SAMN05660875_101111</name>
</gene>
<dbReference type="GO" id="GO:0005886">
    <property type="term" value="C:plasma membrane"/>
    <property type="evidence" value="ECO:0007669"/>
    <property type="project" value="UniProtKB-SubCell"/>
</dbReference>
<sequence>MATQDVIARSATTTERPSIREIGEVAKLIDTSKCIGCKACQVACSEWNDLRDEVGTSHGTYDNPIDLTAESWTVMKFAEYENPQSGNLEWLIRKDGCMHCAEPGCLKACPSPGAIVKYANGIVDFNQDKCIGCGYCITGCPFDVPRLSEKDKKAYKCTLCSDRVSVGLEPACVKTCPTGAIVFGSKDDMKEHAAGRIADLRERGFDKAGLYDPDGVGGTHVMYVLHHADQPTLYSELPNEPTISPLVSLWKGVAKPLALLGMGAAVLAGFFHYTRVGPVRVEEDEADASGETGVHQVDPAVHVVDPKEPRA</sequence>
<feature type="binding site" evidence="13">
    <location>
        <position position="44"/>
    </location>
    <ligand>
        <name>[4Fe-4S] cluster</name>
        <dbReference type="ChEBI" id="CHEBI:49883"/>
        <label>2</label>
    </ligand>
</feature>
<keyword evidence="4 12" id="KW-0004">4Fe-4S</keyword>
<protein>
    <recommendedName>
        <fullName evidence="12">Formate dehydrogenase iron-sulfur subunit</fullName>
    </recommendedName>
</protein>
<evidence type="ECO:0000313" key="16">
    <source>
        <dbReference type="EMBL" id="SDL92401.1"/>
    </source>
</evidence>
<dbReference type="InterPro" id="IPR038384">
    <property type="entry name" value="Formate_DH_C_sf"/>
</dbReference>
<dbReference type="PROSITE" id="PS00198">
    <property type="entry name" value="4FE4S_FER_1"/>
    <property type="match status" value="1"/>
</dbReference>
<evidence type="ECO:0000256" key="2">
    <source>
        <dbReference type="ARBA" id="ARBA00022448"/>
    </source>
</evidence>
<dbReference type="GO" id="GO:0045333">
    <property type="term" value="P:cellular respiration"/>
    <property type="evidence" value="ECO:0007669"/>
    <property type="project" value="InterPro"/>
</dbReference>
<feature type="binding site" evidence="13">
    <location>
        <position position="130"/>
    </location>
    <ligand>
        <name>[4Fe-4S] cluster</name>
        <dbReference type="ChEBI" id="CHEBI:49883"/>
        <label>4</label>
    </ligand>
</feature>
<feature type="binding site" evidence="13">
    <location>
        <position position="105"/>
    </location>
    <ligand>
        <name>[4Fe-4S] cluster</name>
        <dbReference type="ChEBI" id="CHEBI:49883"/>
        <label>3</label>
    </ligand>
</feature>
<dbReference type="SUPFAM" id="SSF54862">
    <property type="entry name" value="4Fe-4S ferredoxins"/>
    <property type="match status" value="1"/>
</dbReference>
<evidence type="ECO:0000256" key="10">
    <source>
        <dbReference type="ARBA" id="ARBA00023014"/>
    </source>
</evidence>
<evidence type="ECO:0000313" key="17">
    <source>
        <dbReference type="Proteomes" id="UP000031271"/>
    </source>
</evidence>
<dbReference type="GO" id="GO:0015944">
    <property type="term" value="P:formate oxidation"/>
    <property type="evidence" value="ECO:0007669"/>
    <property type="project" value="UniProtKB-UniRule"/>
</dbReference>
<feature type="binding site" evidence="13">
    <location>
        <position position="100"/>
    </location>
    <ligand>
        <name>[4Fe-4S] cluster</name>
        <dbReference type="ChEBI" id="CHEBI:49883"/>
        <label>3</label>
    </ligand>
</feature>
<evidence type="ECO:0000256" key="8">
    <source>
        <dbReference type="ARBA" id="ARBA00022982"/>
    </source>
</evidence>
<dbReference type="Pfam" id="PF09163">
    <property type="entry name" value="Form-deh_trans"/>
    <property type="match status" value="1"/>
</dbReference>
<feature type="binding site" evidence="13">
    <location>
        <position position="40"/>
    </location>
    <ligand>
        <name>[4Fe-4S] cluster</name>
        <dbReference type="ChEBI" id="CHEBI:49883"/>
        <label>1</label>
    </ligand>
</feature>
<feature type="binding site" evidence="13">
    <location>
        <position position="133"/>
    </location>
    <ligand>
        <name>[4Fe-4S] cluster</name>
        <dbReference type="ChEBI" id="CHEBI:49883"/>
        <label>4</label>
    </ligand>
</feature>